<dbReference type="eggNOG" id="ENOG502S7U5">
    <property type="taxonomic scope" value="Eukaryota"/>
</dbReference>
<feature type="transmembrane region" description="Helical" evidence="1">
    <location>
        <begin position="50"/>
        <end position="72"/>
    </location>
</feature>
<keyword evidence="1" id="KW-0472">Membrane</keyword>
<dbReference type="OrthoDB" id="1690282at2759"/>
<dbReference type="EMBL" id="KI632327">
    <property type="protein sequence ID" value="EYU18574.1"/>
    <property type="molecule type" value="Genomic_DNA"/>
</dbReference>
<evidence type="ECO:0000256" key="1">
    <source>
        <dbReference type="SAM" id="Phobius"/>
    </source>
</evidence>
<reference evidence="2 3" key="1">
    <citation type="journal article" date="2013" name="Proc. Natl. Acad. Sci. U.S.A.">
        <title>Fine-scale variation in meiotic recombination in Mimulus inferred from population shotgun sequencing.</title>
        <authorList>
            <person name="Hellsten U."/>
            <person name="Wright K.M."/>
            <person name="Jenkins J."/>
            <person name="Shu S."/>
            <person name="Yuan Y."/>
            <person name="Wessler S.R."/>
            <person name="Schmutz J."/>
            <person name="Willis J.H."/>
            <person name="Rokhsar D.S."/>
        </authorList>
    </citation>
    <scope>NUCLEOTIDE SEQUENCE [LARGE SCALE GENOMIC DNA]</scope>
    <source>
        <strain evidence="3">cv. DUN x IM62</strain>
    </source>
</reference>
<accession>A0A022PST8</accession>
<dbReference type="PANTHER" id="PTHR37744:SF1">
    <property type="entry name" value="STAR LIPID TRANSFER-LIKE PROTEIN"/>
    <property type="match status" value="1"/>
</dbReference>
<protein>
    <submittedName>
        <fullName evidence="2">Uncharacterized protein</fullName>
    </submittedName>
</protein>
<gene>
    <name evidence="2" type="ORF">MIMGU_mgv11b017228mg</name>
</gene>
<dbReference type="Proteomes" id="UP000030748">
    <property type="component" value="Unassembled WGS sequence"/>
</dbReference>
<keyword evidence="1" id="KW-0812">Transmembrane</keyword>
<evidence type="ECO:0000313" key="3">
    <source>
        <dbReference type="Proteomes" id="UP000030748"/>
    </source>
</evidence>
<evidence type="ECO:0000313" key="2">
    <source>
        <dbReference type="EMBL" id="EYU18574.1"/>
    </source>
</evidence>
<name>A0A022PST8_ERYGU</name>
<dbReference type="AlphaFoldDB" id="A0A022PST8"/>
<proteinExistence type="predicted"/>
<keyword evidence="1" id="KW-1133">Transmembrane helix</keyword>
<dbReference type="OMA" id="RLMPFKA"/>
<dbReference type="PANTHER" id="PTHR37744">
    <property type="entry name" value="STAR LIPID TRANSFER-LIKE PROTEIN"/>
    <property type="match status" value="1"/>
</dbReference>
<sequence>MEEKEELRAVKADGLVIDEYWWWTAASAAQLGWGISKFRKGFAGDSHLMPFKAVAVASLLVGGAASAAVASLRVFGVRSVEDAKSLGRNVRTGLGVRPRGT</sequence>
<organism evidence="2 3">
    <name type="scientific">Erythranthe guttata</name>
    <name type="common">Yellow monkey flower</name>
    <name type="synonym">Mimulus guttatus</name>
    <dbReference type="NCBI Taxonomy" id="4155"/>
    <lineage>
        <taxon>Eukaryota</taxon>
        <taxon>Viridiplantae</taxon>
        <taxon>Streptophyta</taxon>
        <taxon>Embryophyta</taxon>
        <taxon>Tracheophyta</taxon>
        <taxon>Spermatophyta</taxon>
        <taxon>Magnoliopsida</taxon>
        <taxon>eudicotyledons</taxon>
        <taxon>Gunneridae</taxon>
        <taxon>Pentapetalae</taxon>
        <taxon>asterids</taxon>
        <taxon>lamiids</taxon>
        <taxon>Lamiales</taxon>
        <taxon>Phrymaceae</taxon>
        <taxon>Erythranthe</taxon>
    </lineage>
</organism>
<dbReference type="PhylomeDB" id="A0A022PST8"/>
<dbReference type="KEGG" id="egt:105949455"/>
<dbReference type="STRING" id="4155.A0A022PST8"/>
<keyword evidence="3" id="KW-1185">Reference proteome</keyword>